<dbReference type="Proteomes" id="UP000677913">
    <property type="component" value="Unassembled WGS sequence"/>
</dbReference>
<dbReference type="CDD" id="cd11326">
    <property type="entry name" value="AmyAc_Glg_debranch"/>
    <property type="match status" value="1"/>
</dbReference>
<reference evidence="6" key="1">
    <citation type="submission" date="2021-04" db="EMBL/GenBank/DDBJ databases">
        <title>Genome based classification of Actinospica acidithermotolerans sp. nov., an actinobacterium isolated from an Indonesian hot spring.</title>
        <authorList>
            <person name="Kusuma A.B."/>
            <person name="Putra K.E."/>
            <person name="Nafisah S."/>
            <person name="Loh J."/>
            <person name="Nouioui I."/>
            <person name="Goodfellow M."/>
        </authorList>
    </citation>
    <scope>NUCLEOTIDE SEQUENCE</scope>
    <source>
        <strain evidence="6">DSM 45618</strain>
    </source>
</reference>
<name>A0A8J7WL88_9ACTN</name>
<feature type="domain" description="Glycosyl hydrolase family 13 catalytic" evidence="5">
    <location>
        <begin position="175"/>
        <end position="590"/>
    </location>
</feature>
<evidence type="ECO:0000256" key="4">
    <source>
        <dbReference type="SAM" id="MobiDB-lite"/>
    </source>
</evidence>
<dbReference type="Gene3D" id="2.60.40.1180">
    <property type="entry name" value="Golgi alpha-mannosidase II"/>
    <property type="match status" value="1"/>
</dbReference>
<dbReference type="SUPFAM" id="SSF51011">
    <property type="entry name" value="Glycosyl hydrolase domain"/>
    <property type="match status" value="1"/>
</dbReference>
<dbReference type="GO" id="GO:0004135">
    <property type="term" value="F:amylo-alpha-1,6-glucosidase activity"/>
    <property type="evidence" value="ECO:0007669"/>
    <property type="project" value="InterPro"/>
</dbReference>
<dbReference type="Pfam" id="PF00128">
    <property type="entry name" value="Alpha-amylase"/>
    <property type="match status" value="1"/>
</dbReference>
<dbReference type="InterPro" id="IPR017853">
    <property type="entry name" value="GH"/>
</dbReference>
<dbReference type="EMBL" id="JAGSXH010000004">
    <property type="protein sequence ID" value="MBS2961844.1"/>
    <property type="molecule type" value="Genomic_DNA"/>
</dbReference>
<keyword evidence="3" id="KW-0326">Glycosidase</keyword>
<keyword evidence="7" id="KW-1185">Reference proteome</keyword>
<comment type="caution">
    <text evidence="6">The sequence shown here is derived from an EMBL/GenBank/DDBJ whole genome shotgun (WGS) entry which is preliminary data.</text>
</comment>
<dbReference type="SMART" id="SM00642">
    <property type="entry name" value="Aamy"/>
    <property type="match status" value="1"/>
</dbReference>
<dbReference type="InterPro" id="IPR011837">
    <property type="entry name" value="Glycogen_debranch_GlgX"/>
</dbReference>
<dbReference type="InterPro" id="IPR006047">
    <property type="entry name" value="GH13_cat_dom"/>
</dbReference>
<evidence type="ECO:0000259" key="5">
    <source>
        <dbReference type="SMART" id="SM00642"/>
    </source>
</evidence>
<evidence type="ECO:0000256" key="2">
    <source>
        <dbReference type="ARBA" id="ARBA00022801"/>
    </source>
</evidence>
<evidence type="ECO:0000256" key="3">
    <source>
        <dbReference type="ARBA" id="ARBA00023295"/>
    </source>
</evidence>
<dbReference type="PANTHER" id="PTHR43002">
    <property type="entry name" value="GLYCOGEN DEBRANCHING ENZYME"/>
    <property type="match status" value="1"/>
</dbReference>
<dbReference type="InterPro" id="IPR004193">
    <property type="entry name" value="Glyco_hydro_13_N"/>
</dbReference>
<protein>
    <submittedName>
        <fullName evidence="6">Glycogen debranching protein GlgX</fullName>
    </submittedName>
</protein>
<keyword evidence="2" id="KW-0378">Hydrolase</keyword>
<dbReference type="InterPro" id="IPR013783">
    <property type="entry name" value="Ig-like_fold"/>
</dbReference>
<evidence type="ECO:0000313" key="7">
    <source>
        <dbReference type="Proteomes" id="UP000677913"/>
    </source>
</evidence>
<dbReference type="Pfam" id="PF02922">
    <property type="entry name" value="CBM_48"/>
    <property type="match status" value="1"/>
</dbReference>
<dbReference type="InterPro" id="IPR014756">
    <property type="entry name" value="Ig_E-set"/>
</dbReference>
<gene>
    <name evidence="6" type="primary">glgX</name>
    <name evidence="6" type="ORF">KGA66_02205</name>
</gene>
<accession>A0A8J7WL88</accession>
<dbReference type="SUPFAM" id="SSF81296">
    <property type="entry name" value="E set domains"/>
    <property type="match status" value="1"/>
</dbReference>
<dbReference type="NCBIfam" id="TIGR02100">
    <property type="entry name" value="glgX_debranch"/>
    <property type="match status" value="1"/>
</dbReference>
<dbReference type="GO" id="GO:0005980">
    <property type="term" value="P:glycogen catabolic process"/>
    <property type="evidence" value="ECO:0007669"/>
    <property type="project" value="InterPro"/>
</dbReference>
<dbReference type="SUPFAM" id="SSF51445">
    <property type="entry name" value="(Trans)glycosidases"/>
    <property type="match status" value="1"/>
</dbReference>
<dbReference type="InterPro" id="IPR013780">
    <property type="entry name" value="Glyco_hydro_b"/>
</dbReference>
<feature type="region of interest" description="Disordered" evidence="4">
    <location>
        <begin position="486"/>
        <end position="514"/>
    </location>
</feature>
<sequence length="731" mass="81802">MSDQAGDPYRAEQWDRPWPGSWHPLGAHHDGQGVNFALWAAGAEAVELCLFDDSGDEHRVPLAESTFHIWHSHLPGIQPGQRYGFRVHGPWDPARGRRWNADKLLLDPYARALEGDFVLDDAVYAHAKHGSTANSHARDDRDSAPHVPHGIVIGQVDVDTGLRPHTPWAETIIYELHLRGFTMRHPAVPEELRGTYAGLAHPAVIDHLVHLGVTAVELLPIHHFVSEPHLLERGLSNYWGYNSIAYFAPHAPYSAAARRGERGAQVREFKEMVAALHAAGIEVILDVVYNHTAEGGGDGPTLCFRGIDNESYYRLDEKNPSRYADYTGCGNTLNVVQPHVLQLITDSLRYWVTEMGVDGFRFDLASALARSFHDVDKLSAFLTVIAQDPVLQQVKLIAEPWDVGEGGYQVGEFPPLWTEWNDKFRDTVRDFWRGARTDVRDLAYRLSGSSDLYQDDGRRPYASINFVTAHDGFTMRDLVTYNHKHNEAHGENNRDGTNDNRSSNYGVEGESDDEAVNQLRRRQIRNLMTTLVLSTGVPMITAGDEFGRTQGGDNNAYCMDNEVGWVDWSLLDKGEWSSLLDLTRRLIHLRKRHPVLRQRVFFSGQPAHPGGLQDIAWFRPDGEEMTDGDWFAPASGLGVYLSGQDIRGRGPHGERITDDSFLLLVHAGTEELPFVLPGDPWARWYHTVIDTTLEGDPGARDNVTFGGGLEVDLAPRSLLLLRADPESWSAT</sequence>
<dbReference type="Gene3D" id="2.60.40.10">
    <property type="entry name" value="Immunoglobulins"/>
    <property type="match status" value="1"/>
</dbReference>
<proteinExistence type="inferred from homology"/>
<dbReference type="InterPro" id="IPR044505">
    <property type="entry name" value="GlgX_Isoamylase_N_E_set"/>
</dbReference>
<dbReference type="CDD" id="cd02856">
    <property type="entry name" value="E_set_GDE_Isoamylase_N"/>
    <property type="match status" value="1"/>
</dbReference>
<organism evidence="6 7">
    <name type="scientific">Actinocrinis puniceicyclus</name>
    <dbReference type="NCBI Taxonomy" id="977794"/>
    <lineage>
        <taxon>Bacteria</taxon>
        <taxon>Bacillati</taxon>
        <taxon>Actinomycetota</taxon>
        <taxon>Actinomycetes</taxon>
        <taxon>Catenulisporales</taxon>
        <taxon>Actinospicaceae</taxon>
        <taxon>Actinocrinis</taxon>
    </lineage>
</organism>
<dbReference type="AlphaFoldDB" id="A0A8J7WL88"/>
<feature type="compositionally biased region" description="Basic and acidic residues" evidence="4">
    <location>
        <begin position="486"/>
        <end position="498"/>
    </location>
</feature>
<comment type="similarity">
    <text evidence="1">Belongs to the glycosyl hydrolase 13 family.</text>
</comment>
<dbReference type="Gene3D" id="3.20.20.80">
    <property type="entry name" value="Glycosidases"/>
    <property type="match status" value="1"/>
</dbReference>
<evidence type="ECO:0000256" key="1">
    <source>
        <dbReference type="ARBA" id="ARBA00008061"/>
    </source>
</evidence>
<evidence type="ECO:0000313" key="6">
    <source>
        <dbReference type="EMBL" id="MBS2961844.1"/>
    </source>
</evidence>